<accession>A0A151K016</accession>
<evidence type="ECO:0000256" key="1">
    <source>
        <dbReference type="SAM" id="MobiDB-lite"/>
    </source>
</evidence>
<protein>
    <submittedName>
        <fullName evidence="2">Uncharacterized protein</fullName>
    </submittedName>
</protein>
<proteinExistence type="predicted"/>
<reference evidence="2 3" key="1">
    <citation type="submission" date="2016-03" db="EMBL/GenBank/DDBJ databases">
        <title>Trachymyrmex septentrionalis WGS genome.</title>
        <authorList>
            <person name="Nygaard S."/>
            <person name="Hu H."/>
            <person name="Boomsma J."/>
            <person name="Zhang G."/>
        </authorList>
    </citation>
    <scope>NUCLEOTIDE SEQUENCE [LARGE SCALE GENOMIC DNA]</scope>
    <source>
        <strain evidence="2">Tsep2-gDNA-1</strain>
        <tissue evidence="2">Whole body</tissue>
    </source>
</reference>
<sequence>MSPRMFLDRSTDFARTPSSRVATAATAPNGCSSYSSASSWTFRLAFLAEFDDAFAVRSQMIAALAFSALLSLASAVNLPTFSGFNAGLPCGLFSPSLLDSEEEDSTREQTVLFLPSLPSLVVTDSMEPVDSVLEIASPSPRPKAAPVELLLVPALLHAGPERCLRSSSGQLISSPYFDGCLSSLLLLLVCLEEETSFFPLPATAPPARVYSHPSSETCPREGAPSSPRELVYGSGPRNVSSGTLVSSPLSGCGASPLMGFGSPSLLTTRALLRVAPPGKHRKQVGSRKRRPCRILTAAATSDEFRRPMSRFERDDVAETLDYYFSAPPRPQSRNMSEWSGGGGDRAPCLGICPSGRAAPPYSEKDWGSRD</sequence>
<dbReference type="EMBL" id="KQ981327">
    <property type="protein sequence ID" value="KYN42697.1"/>
    <property type="molecule type" value="Genomic_DNA"/>
</dbReference>
<keyword evidence="3" id="KW-1185">Reference proteome</keyword>
<evidence type="ECO:0000313" key="2">
    <source>
        <dbReference type="EMBL" id="KYN42697.1"/>
    </source>
</evidence>
<feature type="region of interest" description="Disordered" evidence="1">
    <location>
        <begin position="349"/>
        <end position="370"/>
    </location>
</feature>
<gene>
    <name evidence="2" type="ORF">ALC56_02874</name>
</gene>
<evidence type="ECO:0000313" key="3">
    <source>
        <dbReference type="Proteomes" id="UP000078541"/>
    </source>
</evidence>
<name>A0A151K016_9HYME</name>
<dbReference type="AlphaFoldDB" id="A0A151K016"/>
<organism evidence="2 3">
    <name type="scientific">Trachymyrmex septentrionalis</name>
    <dbReference type="NCBI Taxonomy" id="34720"/>
    <lineage>
        <taxon>Eukaryota</taxon>
        <taxon>Metazoa</taxon>
        <taxon>Ecdysozoa</taxon>
        <taxon>Arthropoda</taxon>
        <taxon>Hexapoda</taxon>
        <taxon>Insecta</taxon>
        <taxon>Pterygota</taxon>
        <taxon>Neoptera</taxon>
        <taxon>Endopterygota</taxon>
        <taxon>Hymenoptera</taxon>
        <taxon>Apocrita</taxon>
        <taxon>Aculeata</taxon>
        <taxon>Formicoidea</taxon>
        <taxon>Formicidae</taxon>
        <taxon>Myrmicinae</taxon>
        <taxon>Trachymyrmex</taxon>
    </lineage>
</organism>
<feature type="region of interest" description="Disordered" evidence="1">
    <location>
        <begin position="209"/>
        <end position="235"/>
    </location>
</feature>
<dbReference type="Proteomes" id="UP000078541">
    <property type="component" value="Unassembled WGS sequence"/>
</dbReference>